<organism evidence="1">
    <name type="scientific">Anguilla anguilla</name>
    <name type="common">European freshwater eel</name>
    <name type="synonym">Muraena anguilla</name>
    <dbReference type="NCBI Taxonomy" id="7936"/>
    <lineage>
        <taxon>Eukaryota</taxon>
        <taxon>Metazoa</taxon>
        <taxon>Chordata</taxon>
        <taxon>Craniata</taxon>
        <taxon>Vertebrata</taxon>
        <taxon>Euteleostomi</taxon>
        <taxon>Actinopterygii</taxon>
        <taxon>Neopterygii</taxon>
        <taxon>Teleostei</taxon>
        <taxon>Anguilliformes</taxon>
        <taxon>Anguillidae</taxon>
        <taxon>Anguilla</taxon>
    </lineage>
</organism>
<protein>
    <submittedName>
        <fullName evidence="1">Uncharacterized protein</fullName>
    </submittedName>
</protein>
<sequence>MQVNILLKGTTAVSYLEIELVTFRLQEKFLTRHTTLPA</sequence>
<accession>A0A0E9XBE6</accession>
<reference evidence="1" key="2">
    <citation type="journal article" date="2015" name="Fish Shellfish Immunol.">
        <title>Early steps in the European eel (Anguilla anguilla)-Vibrio vulnificus interaction in the gills: Role of the RtxA13 toxin.</title>
        <authorList>
            <person name="Callol A."/>
            <person name="Pajuelo D."/>
            <person name="Ebbesson L."/>
            <person name="Teles M."/>
            <person name="MacKenzie S."/>
            <person name="Amaro C."/>
        </authorList>
    </citation>
    <scope>NUCLEOTIDE SEQUENCE</scope>
</reference>
<name>A0A0E9XBE6_ANGAN</name>
<dbReference type="EMBL" id="GBXM01008623">
    <property type="protein sequence ID" value="JAH99954.1"/>
    <property type="molecule type" value="Transcribed_RNA"/>
</dbReference>
<proteinExistence type="predicted"/>
<evidence type="ECO:0000313" key="1">
    <source>
        <dbReference type="EMBL" id="JAH99954.1"/>
    </source>
</evidence>
<reference evidence="1" key="1">
    <citation type="submission" date="2014-11" db="EMBL/GenBank/DDBJ databases">
        <authorList>
            <person name="Amaro Gonzalez C."/>
        </authorList>
    </citation>
    <scope>NUCLEOTIDE SEQUENCE</scope>
</reference>
<dbReference type="AlphaFoldDB" id="A0A0E9XBE6"/>